<gene>
    <name evidence="3" type="ORF">AL072_29240</name>
</gene>
<name>A0AAC8ZWI6_9PROT</name>
<dbReference type="InterPro" id="IPR041227">
    <property type="entry name" value="FluMu_N"/>
</dbReference>
<keyword evidence="4" id="KW-1185">Reference proteome</keyword>
<proteinExistence type="predicted"/>
<reference evidence="4" key="1">
    <citation type="submission" date="2015-08" db="EMBL/GenBank/DDBJ databases">
        <title>Complete Genome Sequence of Azospirillum thiophilum BV-S.</title>
        <authorList>
            <person name="Fomenkov A."/>
            <person name="Vincze T."/>
            <person name="Grabovich M."/>
            <person name="Dubinina G."/>
            <person name="Orlova M."/>
            <person name="Belousova E."/>
            <person name="Roberts R.J."/>
        </authorList>
    </citation>
    <scope>NUCLEOTIDE SEQUENCE [LARGE SCALE GENOMIC DNA]</scope>
    <source>
        <strain evidence="4">BV-S</strain>
    </source>
</reference>
<dbReference type="Proteomes" id="UP000069935">
    <property type="component" value="Chromosome 6"/>
</dbReference>
<evidence type="ECO:0000313" key="3">
    <source>
        <dbReference type="EMBL" id="ALG75055.1"/>
    </source>
</evidence>
<feature type="region of interest" description="Disordered" evidence="1">
    <location>
        <begin position="55"/>
        <end position="80"/>
    </location>
</feature>
<dbReference type="SUPFAM" id="SSF160059">
    <property type="entry name" value="PriA/YqbF domain"/>
    <property type="match status" value="1"/>
</dbReference>
<reference evidence="3 4" key="2">
    <citation type="journal article" date="2016" name="Genome Announc.">
        <title>Complete Genome Sequence of a Strain of Azospirillum thiophilum Isolated from a Sulfide Spring.</title>
        <authorList>
            <person name="Fomenkov A."/>
            <person name="Vincze T."/>
            <person name="Grabovich M."/>
            <person name="Anton B.P."/>
            <person name="Dubinina G."/>
            <person name="Orlova M."/>
            <person name="Belousova E."/>
            <person name="Roberts R.J."/>
        </authorList>
    </citation>
    <scope>NUCLEOTIDE SEQUENCE [LARGE SCALE GENOMIC DNA]</scope>
    <source>
        <strain evidence="3 4">BV-S</strain>
    </source>
</reference>
<dbReference type="Pfam" id="PF17891">
    <property type="entry name" value="FluMu_N"/>
    <property type="match status" value="1"/>
</dbReference>
<evidence type="ECO:0000259" key="2">
    <source>
        <dbReference type="Pfam" id="PF17891"/>
    </source>
</evidence>
<sequence>MEKDLLIAARPAEGFRRCGLHHPPAEVRHRAGTFTEDEVKVLKAERNLIVMEADPEAAEEGADKVPQTKAGRAKPTGAGA</sequence>
<feature type="domain" description="Mu-like prophage FluMu N-terminal" evidence="2">
    <location>
        <begin position="10"/>
        <end position="53"/>
    </location>
</feature>
<accession>A0AAC8ZWI6</accession>
<dbReference type="KEGG" id="ati:AL072_29240"/>
<evidence type="ECO:0000313" key="4">
    <source>
        <dbReference type="Proteomes" id="UP000069935"/>
    </source>
</evidence>
<dbReference type="EMBL" id="CP012406">
    <property type="protein sequence ID" value="ALG75055.1"/>
    <property type="molecule type" value="Genomic_DNA"/>
</dbReference>
<organism evidence="3 4">
    <name type="scientific">Azospirillum thiophilum</name>
    <dbReference type="NCBI Taxonomy" id="528244"/>
    <lineage>
        <taxon>Bacteria</taxon>
        <taxon>Pseudomonadati</taxon>
        <taxon>Pseudomonadota</taxon>
        <taxon>Alphaproteobacteria</taxon>
        <taxon>Rhodospirillales</taxon>
        <taxon>Azospirillaceae</taxon>
        <taxon>Azospirillum</taxon>
    </lineage>
</organism>
<protein>
    <recommendedName>
        <fullName evidence="2">Mu-like prophage FluMu N-terminal domain-containing protein</fullName>
    </recommendedName>
</protein>
<dbReference type="AlphaFoldDB" id="A0AAC8ZWI6"/>
<dbReference type="RefSeq" id="WP_045585006.1">
    <property type="nucleotide sequence ID" value="NZ_CP012406.1"/>
</dbReference>
<evidence type="ECO:0000256" key="1">
    <source>
        <dbReference type="SAM" id="MobiDB-lite"/>
    </source>
</evidence>